<evidence type="ECO:0000256" key="7">
    <source>
        <dbReference type="PIRNR" id="PIRNR001093"/>
    </source>
</evidence>
<evidence type="ECO:0000256" key="6">
    <source>
        <dbReference type="ARBA" id="ARBA00023295"/>
    </source>
</evidence>
<dbReference type="PRINTS" id="PR00738">
    <property type="entry name" value="GLHYDRLASE20"/>
</dbReference>
<evidence type="ECO:0000256" key="10">
    <source>
        <dbReference type="SAM" id="SignalP"/>
    </source>
</evidence>
<dbReference type="SUPFAM" id="SSF51445">
    <property type="entry name" value="(Trans)glycosidases"/>
    <property type="match status" value="1"/>
</dbReference>
<sequence>MHKFILVFSALLTLSSSYIVDFGPVVKATKGSIWPHPKTIVSTNYFRTLRPSTFDFETIGYKCDILQSAIDRYKQIIVVHLRRLRYKADSSYSNKWRNSSEFNGSMEALKVDLKKSCEKYPHLDMDESYDLKISENQATLSAESIWGVLRGLESFSQLLYLSPDGRTLLVNETTIFDEPRFKHRGLLVDTSRHFISMSTLERILDGMAYNKLNVFHWHIVDDHSFPYQSVKYPEMTRGAYHPSMIYSQKDVADIIEYARLRGIRVMAEFDTPGHTASWGASHPELLTKCYGVYTGKLGPINPILDENYDFIYSLYDEIVDVFPDKYVHLGGDEVGFECWQTNQDILNYMKQYNMTSFVQLEEFYIQKLIDKVASLNAIPIVWQEVFTNGVRLPKGTIVHVWTGDRRKLLLKITEQKLPALLSSCWYLDHLSTGGDWVKFYNCEPHDFTVKEDLRKLVLGGEACMWSEVVDDSNVIQRIFPRASATAEKLWSPMNVVDIEDAKSRMEEHYCRMRLRNINAQPPSGPGLCLA</sequence>
<dbReference type="CDD" id="cd06562">
    <property type="entry name" value="GH20_HexA_HexB-like"/>
    <property type="match status" value="1"/>
</dbReference>
<feature type="domain" description="Beta-hexosaminidase eukaryotic type N-terminal" evidence="12">
    <location>
        <begin position="33"/>
        <end position="158"/>
    </location>
</feature>
<keyword evidence="6 7" id="KW-0326">Glycosidase</keyword>
<dbReference type="InterPro" id="IPR025705">
    <property type="entry name" value="Beta_hexosaminidase_sua/sub"/>
</dbReference>
<reference evidence="13" key="1">
    <citation type="submission" date="2022-01" db="EMBL/GenBank/DDBJ databases">
        <authorList>
            <person name="King R."/>
        </authorList>
    </citation>
    <scope>NUCLEOTIDE SEQUENCE</scope>
</reference>
<dbReference type="PIRSF" id="PIRSF001093">
    <property type="entry name" value="B-hxosamndse_ab_euk"/>
    <property type="match status" value="1"/>
</dbReference>
<gene>
    <name evidence="13" type="ORF">CHIRRI_LOCUS1678</name>
</gene>
<dbReference type="Gene3D" id="3.20.20.80">
    <property type="entry name" value="Glycosidases"/>
    <property type="match status" value="1"/>
</dbReference>
<protein>
    <recommendedName>
        <fullName evidence="7">Beta-hexosaminidase</fullName>
        <ecNumber evidence="7">3.2.1.52</ecNumber>
    </recommendedName>
</protein>
<dbReference type="GO" id="GO:0005975">
    <property type="term" value="P:carbohydrate metabolic process"/>
    <property type="evidence" value="ECO:0007669"/>
    <property type="project" value="InterPro"/>
</dbReference>
<dbReference type="InterPro" id="IPR015883">
    <property type="entry name" value="Glyco_hydro_20_cat"/>
</dbReference>
<dbReference type="AlphaFoldDB" id="A0A9N9WM53"/>
<feature type="domain" description="Glycoside hydrolase family 20 catalytic" evidence="11">
    <location>
        <begin position="181"/>
        <end position="492"/>
    </location>
</feature>
<evidence type="ECO:0000256" key="3">
    <source>
        <dbReference type="ARBA" id="ARBA00022729"/>
    </source>
</evidence>
<feature type="disulfide bond" evidence="9">
    <location>
        <begin position="510"/>
        <end position="528"/>
    </location>
</feature>
<evidence type="ECO:0000256" key="2">
    <source>
        <dbReference type="ARBA" id="ARBA00006285"/>
    </source>
</evidence>
<dbReference type="PANTHER" id="PTHR22600">
    <property type="entry name" value="BETA-HEXOSAMINIDASE"/>
    <property type="match status" value="1"/>
</dbReference>
<dbReference type="GO" id="GO:0006689">
    <property type="term" value="P:ganglioside catabolic process"/>
    <property type="evidence" value="ECO:0007669"/>
    <property type="project" value="TreeGrafter"/>
</dbReference>
<feature type="disulfide bond" evidence="9">
    <location>
        <begin position="63"/>
        <end position="117"/>
    </location>
</feature>
<dbReference type="GO" id="GO:0016020">
    <property type="term" value="C:membrane"/>
    <property type="evidence" value="ECO:0007669"/>
    <property type="project" value="TreeGrafter"/>
</dbReference>
<evidence type="ECO:0000256" key="8">
    <source>
        <dbReference type="PIRSR" id="PIRSR001093-1"/>
    </source>
</evidence>
<evidence type="ECO:0000256" key="4">
    <source>
        <dbReference type="ARBA" id="ARBA00022801"/>
    </source>
</evidence>
<organism evidence="13 14">
    <name type="scientific">Chironomus riparius</name>
    <dbReference type="NCBI Taxonomy" id="315576"/>
    <lineage>
        <taxon>Eukaryota</taxon>
        <taxon>Metazoa</taxon>
        <taxon>Ecdysozoa</taxon>
        <taxon>Arthropoda</taxon>
        <taxon>Hexapoda</taxon>
        <taxon>Insecta</taxon>
        <taxon>Pterygota</taxon>
        <taxon>Neoptera</taxon>
        <taxon>Endopterygota</taxon>
        <taxon>Diptera</taxon>
        <taxon>Nematocera</taxon>
        <taxon>Chironomoidea</taxon>
        <taxon>Chironomidae</taxon>
        <taxon>Chironominae</taxon>
        <taxon>Chironomus</taxon>
    </lineage>
</organism>
<feature type="disulfide bond" evidence="9">
    <location>
        <begin position="289"/>
        <end position="338"/>
    </location>
</feature>
<comment type="similarity">
    <text evidence="2 7">Belongs to the glycosyl hydrolase 20 family.</text>
</comment>
<dbReference type="SUPFAM" id="SSF55545">
    <property type="entry name" value="beta-N-acetylhexosaminidase-like domain"/>
    <property type="match status" value="1"/>
</dbReference>
<evidence type="ECO:0000256" key="5">
    <source>
        <dbReference type="ARBA" id="ARBA00023180"/>
    </source>
</evidence>
<dbReference type="PANTHER" id="PTHR22600:SF21">
    <property type="entry name" value="BETA-HEXOSAMINIDASE A"/>
    <property type="match status" value="1"/>
</dbReference>
<dbReference type="GO" id="GO:0030203">
    <property type="term" value="P:glycosaminoglycan metabolic process"/>
    <property type="evidence" value="ECO:0007669"/>
    <property type="project" value="TreeGrafter"/>
</dbReference>
<dbReference type="Proteomes" id="UP001153620">
    <property type="component" value="Chromosome 1"/>
</dbReference>
<dbReference type="InterPro" id="IPR017853">
    <property type="entry name" value="GH"/>
</dbReference>
<dbReference type="GO" id="GO:0004563">
    <property type="term" value="F:beta-N-acetylhexosaminidase activity"/>
    <property type="evidence" value="ECO:0007669"/>
    <property type="project" value="UniProtKB-EC"/>
</dbReference>
<comment type="catalytic activity">
    <reaction evidence="1 7">
        <text>Hydrolysis of terminal non-reducing N-acetyl-D-hexosamine residues in N-acetyl-beta-D-hexosaminides.</text>
        <dbReference type="EC" id="3.2.1.52"/>
    </reaction>
</comment>
<accession>A0A9N9WM53</accession>
<dbReference type="FunFam" id="3.20.20.80:FF:000063">
    <property type="entry name" value="Beta-hexosaminidase"/>
    <property type="match status" value="1"/>
</dbReference>
<evidence type="ECO:0000259" key="12">
    <source>
        <dbReference type="Pfam" id="PF14845"/>
    </source>
</evidence>
<evidence type="ECO:0000313" key="14">
    <source>
        <dbReference type="Proteomes" id="UP001153620"/>
    </source>
</evidence>
<proteinExistence type="inferred from homology"/>
<keyword evidence="5" id="KW-0325">Glycoprotein</keyword>
<dbReference type="OrthoDB" id="428480at2759"/>
<evidence type="ECO:0000313" key="13">
    <source>
        <dbReference type="EMBL" id="CAG9798696.1"/>
    </source>
</evidence>
<keyword evidence="3 10" id="KW-0732">Signal</keyword>
<dbReference type="EMBL" id="OU895877">
    <property type="protein sequence ID" value="CAG9798696.1"/>
    <property type="molecule type" value="Genomic_DNA"/>
</dbReference>
<dbReference type="EC" id="3.2.1.52" evidence="7"/>
<feature type="signal peptide" evidence="10">
    <location>
        <begin position="1"/>
        <end position="17"/>
    </location>
</feature>
<keyword evidence="4 7" id="KW-0378">Hydrolase</keyword>
<feature type="active site" description="Proton donor" evidence="8">
    <location>
        <position position="333"/>
    </location>
</feature>
<dbReference type="Pfam" id="PF14845">
    <property type="entry name" value="Glycohydro_20b2"/>
    <property type="match status" value="1"/>
</dbReference>
<evidence type="ECO:0000256" key="9">
    <source>
        <dbReference type="PIRSR" id="PIRSR001093-2"/>
    </source>
</evidence>
<keyword evidence="9" id="KW-1015">Disulfide bond</keyword>
<dbReference type="Gene3D" id="3.30.379.10">
    <property type="entry name" value="Chitobiase/beta-hexosaminidase domain 2-like"/>
    <property type="match status" value="1"/>
</dbReference>
<dbReference type="Pfam" id="PF00728">
    <property type="entry name" value="Glyco_hydro_20"/>
    <property type="match status" value="1"/>
</dbReference>
<dbReference type="GO" id="GO:0005764">
    <property type="term" value="C:lysosome"/>
    <property type="evidence" value="ECO:0007669"/>
    <property type="project" value="TreeGrafter"/>
</dbReference>
<evidence type="ECO:0000259" key="11">
    <source>
        <dbReference type="Pfam" id="PF00728"/>
    </source>
</evidence>
<dbReference type="InterPro" id="IPR029018">
    <property type="entry name" value="Hex-like_dom2"/>
</dbReference>
<name>A0A9N9WM53_9DIPT</name>
<dbReference type="InterPro" id="IPR029019">
    <property type="entry name" value="HEX_eukaryotic_N"/>
</dbReference>
<reference evidence="13" key="2">
    <citation type="submission" date="2022-10" db="EMBL/GenBank/DDBJ databases">
        <authorList>
            <consortium name="ENA_rothamsted_submissions"/>
            <consortium name="culmorum"/>
            <person name="King R."/>
        </authorList>
    </citation>
    <scope>NUCLEOTIDE SEQUENCE</scope>
</reference>
<keyword evidence="14" id="KW-1185">Reference proteome</keyword>
<evidence type="ECO:0000256" key="1">
    <source>
        <dbReference type="ARBA" id="ARBA00001231"/>
    </source>
</evidence>
<feature type="chain" id="PRO_5040213190" description="Beta-hexosaminidase" evidence="10">
    <location>
        <begin position="18"/>
        <end position="530"/>
    </location>
</feature>